<keyword evidence="2" id="KW-1185">Reference proteome</keyword>
<dbReference type="RefSeq" id="WP_135477118.1">
    <property type="nucleotide sequence ID" value="NZ_SIJK02000006.1"/>
</dbReference>
<evidence type="ECO:0000313" key="2">
    <source>
        <dbReference type="Proteomes" id="UP001193081"/>
    </source>
</evidence>
<organism evidence="1 2">
    <name type="scientific">Candidatus Chloroploca mongolica</name>
    <dbReference type="NCBI Taxonomy" id="2528176"/>
    <lineage>
        <taxon>Bacteria</taxon>
        <taxon>Bacillati</taxon>
        <taxon>Chloroflexota</taxon>
        <taxon>Chloroflexia</taxon>
        <taxon>Chloroflexales</taxon>
        <taxon>Chloroflexineae</taxon>
        <taxon>Oscillochloridaceae</taxon>
        <taxon>Candidatus Chloroploca</taxon>
    </lineage>
</organism>
<dbReference type="Proteomes" id="UP001193081">
    <property type="component" value="Unassembled WGS sequence"/>
</dbReference>
<sequence length="111" mass="12343">MIPSQTVDELERALAEADGDTSKRIDLLNALAWELSDCDASRAMNLAESAYALADTPAYDGRTYERGKAYSLRTQGYLDMRSGAYPRGMERLLRAQTLFEALRLVEGACCR</sequence>
<evidence type="ECO:0000313" key="1">
    <source>
        <dbReference type="EMBL" id="MBP1465062.1"/>
    </source>
</evidence>
<name>A0ABS4D6J1_9CHLR</name>
<protein>
    <submittedName>
        <fullName evidence="1">Uncharacterized protein</fullName>
    </submittedName>
</protein>
<accession>A0ABS4D6J1</accession>
<dbReference type="EMBL" id="SIJK02000006">
    <property type="protein sequence ID" value="MBP1465062.1"/>
    <property type="molecule type" value="Genomic_DNA"/>
</dbReference>
<comment type="caution">
    <text evidence="1">The sequence shown here is derived from an EMBL/GenBank/DDBJ whole genome shotgun (WGS) entry which is preliminary data.</text>
</comment>
<reference evidence="1 2" key="1">
    <citation type="submission" date="2021-03" db="EMBL/GenBank/DDBJ databases">
        <authorList>
            <person name="Grouzdev D.S."/>
        </authorList>
    </citation>
    <scope>NUCLEOTIDE SEQUENCE [LARGE SCALE GENOMIC DNA]</scope>
    <source>
        <strain evidence="1 2">M50-1</strain>
    </source>
</reference>
<proteinExistence type="predicted"/>
<gene>
    <name evidence="1" type="ORF">EYB53_005015</name>
</gene>